<organism evidence="15 16">
    <name type="scientific">Pseudomonas luteola</name>
    <dbReference type="NCBI Taxonomy" id="47886"/>
    <lineage>
        <taxon>Bacteria</taxon>
        <taxon>Pseudomonadati</taxon>
        <taxon>Pseudomonadota</taxon>
        <taxon>Gammaproteobacteria</taxon>
        <taxon>Pseudomonadales</taxon>
        <taxon>Pseudomonadaceae</taxon>
        <taxon>Pseudomonas</taxon>
    </lineage>
</organism>
<dbReference type="PROSITE" id="PS50110">
    <property type="entry name" value="RESPONSE_REGULATORY"/>
    <property type="match status" value="1"/>
</dbReference>
<name>A0A2X2CW09_PSELU</name>
<protein>
    <recommendedName>
        <fullName evidence="2">histidine kinase</fullName>
        <ecNumber evidence="2">2.7.13.3</ecNumber>
    </recommendedName>
</protein>
<proteinExistence type="predicted"/>
<dbReference type="Gene3D" id="1.10.287.130">
    <property type="match status" value="1"/>
</dbReference>
<evidence type="ECO:0000259" key="12">
    <source>
        <dbReference type="PROSITE" id="PS50109"/>
    </source>
</evidence>
<reference evidence="15 16" key="1">
    <citation type="submission" date="2018-06" db="EMBL/GenBank/DDBJ databases">
        <authorList>
            <consortium name="Pathogen Informatics"/>
            <person name="Doyle S."/>
        </authorList>
    </citation>
    <scope>NUCLEOTIDE SEQUENCE [LARGE SCALE GENOMIC DNA]</scope>
    <source>
        <strain evidence="15 16">NCTC11842</strain>
    </source>
</reference>
<evidence type="ECO:0000256" key="5">
    <source>
        <dbReference type="ARBA" id="ARBA00022741"/>
    </source>
</evidence>
<evidence type="ECO:0000256" key="3">
    <source>
        <dbReference type="ARBA" id="ARBA00022553"/>
    </source>
</evidence>
<comment type="catalytic activity">
    <reaction evidence="1">
        <text>ATP + protein L-histidine = ADP + protein N-phospho-L-histidine.</text>
        <dbReference type="EC" id="2.7.13.3"/>
    </reaction>
</comment>
<dbReference type="SMART" id="SM00448">
    <property type="entry name" value="REC"/>
    <property type="match status" value="1"/>
</dbReference>
<dbReference type="Gene3D" id="3.30.450.20">
    <property type="entry name" value="PAS domain"/>
    <property type="match status" value="1"/>
</dbReference>
<dbReference type="PANTHER" id="PTHR43065">
    <property type="entry name" value="SENSOR HISTIDINE KINASE"/>
    <property type="match status" value="1"/>
</dbReference>
<dbReference type="InterPro" id="IPR011006">
    <property type="entry name" value="CheY-like_superfamily"/>
</dbReference>
<dbReference type="SMART" id="SM00387">
    <property type="entry name" value="HATPase_c"/>
    <property type="match status" value="1"/>
</dbReference>
<dbReference type="GO" id="GO:0000155">
    <property type="term" value="F:phosphorelay sensor kinase activity"/>
    <property type="evidence" value="ECO:0007669"/>
    <property type="project" value="InterPro"/>
</dbReference>
<evidence type="ECO:0000313" key="14">
    <source>
        <dbReference type="EMBL" id="MBF8639162.1"/>
    </source>
</evidence>
<keyword evidence="6 15" id="KW-0418">Kinase</keyword>
<keyword evidence="8" id="KW-0902">Two-component regulatory system</keyword>
<feature type="coiled-coil region" evidence="10">
    <location>
        <begin position="332"/>
        <end position="363"/>
    </location>
</feature>
<dbReference type="Proteomes" id="UP000626180">
    <property type="component" value="Unassembled WGS sequence"/>
</dbReference>
<keyword evidence="11" id="KW-0472">Membrane</keyword>
<evidence type="ECO:0000313" key="17">
    <source>
        <dbReference type="Proteomes" id="UP000626180"/>
    </source>
</evidence>
<dbReference type="Gene3D" id="3.40.50.2300">
    <property type="match status" value="1"/>
</dbReference>
<dbReference type="InterPro" id="IPR003594">
    <property type="entry name" value="HATPase_dom"/>
</dbReference>
<evidence type="ECO:0000256" key="6">
    <source>
        <dbReference type="ARBA" id="ARBA00022777"/>
    </source>
</evidence>
<evidence type="ECO:0000256" key="2">
    <source>
        <dbReference type="ARBA" id="ARBA00012438"/>
    </source>
</evidence>
<dbReference type="Proteomes" id="UP000250443">
    <property type="component" value="Unassembled WGS sequence"/>
</dbReference>
<dbReference type="PROSITE" id="PS50109">
    <property type="entry name" value="HIS_KIN"/>
    <property type="match status" value="1"/>
</dbReference>
<dbReference type="SUPFAM" id="SSF52172">
    <property type="entry name" value="CheY-like"/>
    <property type="match status" value="1"/>
</dbReference>
<dbReference type="RefSeq" id="WP_010797543.1">
    <property type="nucleotide sequence ID" value="NZ_CP069262.1"/>
</dbReference>
<evidence type="ECO:0000256" key="11">
    <source>
        <dbReference type="SAM" id="Phobius"/>
    </source>
</evidence>
<evidence type="ECO:0000313" key="16">
    <source>
        <dbReference type="Proteomes" id="UP000250443"/>
    </source>
</evidence>
<evidence type="ECO:0000256" key="1">
    <source>
        <dbReference type="ARBA" id="ARBA00000085"/>
    </source>
</evidence>
<feature type="modified residue" description="4-aspartylphosphate" evidence="9">
    <location>
        <position position="675"/>
    </location>
</feature>
<evidence type="ECO:0000259" key="13">
    <source>
        <dbReference type="PROSITE" id="PS50110"/>
    </source>
</evidence>
<evidence type="ECO:0000256" key="7">
    <source>
        <dbReference type="ARBA" id="ARBA00022840"/>
    </source>
</evidence>
<dbReference type="InterPro" id="IPR003661">
    <property type="entry name" value="HisK_dim/P_dom"/>
</dbReference>
<dbReference type="SUPFAM" id="SSF47384">
    <property type="entry name" value="Homodimeric domain of signal transducing histidine kinase"/>
    <property type="match status" value="1"/>
</dbReference>
<dbReference type="EMBL" id="UAUF01000013">
    <property type="protein sequence ID" value="SPZ09806.1"/>
    <property type="molecule type" value="Genomic_DNA"/>
</dbReference>
<keyword evidence="10" id="KW-0175">Coiled coil</keyword>
<reference evidence="14 17" key="2">
    <citation type="submission" date="2020-10" db="EMBL/GenBank/DDBJ databases">
        <title>Genome sequences of Pseudomonas isolates.</title>
        <authorList>
            <person name="Wessels L."/>
            <person name="Reich F."/>
            <person name="Hammerl J."/>
        </authorList>
    </citation>
    <scope>NUCLEOTIDE SEQUENCE [LARGE SCALE GENOMIC DNA]</scope>
    <source>
        <strain evidence="14 17">20-MO00624-0</strain>
    </source>
</reference>
<dbReference type="SUPFAM" id="SSF55874">
    <property type="entry name" value="ATPase domain of HSP90 chaperone/DNA topoisomerase II/histidine kinase"/>
    <property type="match status" value="1"/>
</dbReference>
<dbReference type="Gene3D" id="3.30.565.10">
    <property type="entry name" value="Histidine kinase-like ATPase, C-terminal domain"/>
    <property type="match status" value="1"/>
</dbReference>
<sequence length="741" mass="80750">MSIRAKLITLVIAILAPTLLASTFAIYYVYQDQRSKVEESMRATTRALSLAVDRDLLRRDAIISTLAISPSLERNDLEAFYRHARRITQTWENSIILFDLDGQQLINTRRPFGADLPHSINAEINATDFNKPLLVSGLYVAPVGKEYSFAVRRPVFRDGQVAYFIAMGSFASQMDTVLKEQQLPQSWLGVIMDSRAQVVTRSSRPQDFVGRQASGPLMDRLMVDSEGFLDSVSLEGMPMRSFFSKAPLSGWSVVIGLPRAEIQRTAIHASIAVIVGSLILLGCAILLAFWMGRRIAQPLRLLDQTAQALGRGEAIKPIATGMVETDRTASVLAKASEEIQSANAKMNQRVDEAVAQAERSQKALLQGQKLESLGRLTGGIAHDFNNLLQTLTMGLALAEKSATTPRAQKAIEACSRSVERGTKLTRQLMAFSRSRVDEARTVDLRTVLMGMGDLLDGALPSRIRLTLEIPDQSWSVFLDPLQCELAVLNMVFNSRDAMPDGGEITVSLVRKVIQTGEVEGLAGGEYVALCVKDNGHGMSEDVQARAMEPFFTTKEVGQGTGLGLAQVYGFARQARGTVLIESAVGVGTTLTIMLPLGEAVLIEHQEAASDSALPVASARVLLVDDDEQVREVVGPMLEELGFEVTTAANADEALQRYETMLSGSPSVRPNIIFSDIIMPGRLDGVGLALALRERDPGLPIVLATGYTEHAVKDYGFKVLSKPYDLKTLAQTLRDELDRSAA</sequence>
<dbReference type="InterPro" id="IPR005467">
    <property type="entry name" value="His_kinase_dom"/>
</dbReference>
<dbReference type="Gene3D" id="6.10.340.10">
    <property type="match status" value="1"/>
</dbReference>
<keyword evidence="7" id="KW-0067">ATP-binding</keyword>
<gene>
    <name evidence="14" type="ORF">IRZ65_00515</name>
    <name evidence="15" type="ORF">NCTC11842_03390</name>
</gene>
<keyword evidence="17" id="KW-1185">Reference proteome</keyword>
<dbReference type="InterPro" id="IPR036890">
    <property type="entry name" value="HATPase_C_sf"/>
</dbReference>
<dbReference type="EC" id="2.7.13.3" evidence="2"/>
<dbReference type="InterPro" id="IPR004358">
    <property type="entry name" value="Sig_transdc_His_kin-like_C"/>
</dbReference>
<keyword evidence="11" id="KW-1133">Transmembrane helix</keyword>
<feature type="transmembrane region" description="Helical" evidence="11">
    <location>
        <begin position="267"/>
        <end position="290"/>
    </location>
</feature>
<keyword evidence="11" id="KW-0812">Transmembrane</keyword>
<dbReference type="GO" id="GO:0005524">
    <property type="term" value="F:ATP binding"/>
    <property type="evidence" value="ECO:0007669"/>
    <property type="project" value="UniProtKB-KW"/>
</dbReference>
<dbReference type="SMART" id="SM00388">
    <property type="entry name" value="HisKA"/>
    <property type="match status" value="1"/>
</dbReference>
<evidence type="ECO:0000256" key="10">
    <source>
        <dbReference type="SAM" id="Coils"/>
    </source>
</evidence>
<evidence type="ECO:0000313" key="15">
    <source>
        <dbReference type="EMBL" id="SPZ09806.1"/>
    </source>
</evidence>
<dbReference type="PRINTS" id="PR00344">
    <property type="entry name" value="BCTRLSENSOR"/>
</dbReference>
<keyword evidence="3 9" id="KW-0597">Phosphoprotein</keyword>
<dbReference type="InterPro" id="IPR001789">
    <property type="entry name" value="Sig_transdc_resp-reg_receiver"/>
</dbReference>
<dbReference type="Pfam" id="PF02518">
    <property type="entry name" value="HATPase_c"/>
    <property type="match status" value="1"/>
</dbReference>
<keyword evidence="4" id="KW-0808">Transferase</keyword>
<evidence type="ECO:0000256" key="9">
    <source>
        <dbReference type="PROSITE-ProRule" id="PRU00169"/>
    </source>
</evidence>
<evidence type="ECO:0000256" key="4">
    <source>
        <dbReference type="ARBA" id="ARBA00022679"/>
    </source>
</evidence>
<evidence type="ECO:0000256" key="8">
    <source>
        <dbReference type="ARBA" id="ARBA00023012"/>
    </source>
</evidence>
<dbReference type="InterPro" id="IPR036097">
    <property type="entry name" value="HisK_dim/P_sf"/>
</dbReference>
<dbReference type="PANTHER" id="PTHR43065:SF46">
    <property type="entry name" value="C4-DICARBOXYLATE TRANSPORT SENSOR PROTEIN DCTB"/>
    <property type="match status" value="1"/>
</dbReference>
<dbReference type="EMBL" id="JADMCD010000001">
    <property type="protein sequence ID" value="MBF8639162.1"/>
    <property type="molecule type" value="Genomic_DNA"/>
</dbReference>
<dbReference type="CDD" id="cd18774">
    <property type="entry name" value="PDC2_HK_sensor"/>
    <property type="match status" value="1"/>
</dbReference>
<accession>A0A2X2CW09</accession>
<feature type="domain" description="Histidine kinase" evidence="12">
    <location>
        <begin position="379"/>
        <end position="598"/>
    </location>
</feature>
<feature type="domain" description="Response regulatory" evidence="13">
    <location>
        <begin position="619"/>
        <end position="736"/>
    </location>
</feature>
<keyword evidence="5" id="KW-0547">Nucleotide-binding</keyword>
<dbReference type="AlphaFoldDB" id="A0A2X2CW09"/>
<dbReference type="Pfam" id="PF00072">
    <property type="entry name" value="Response_reg"/>
    <property type="match status" value="1"/>
</dbReference>